<dbReference type="Pfam" id="PF08263">
    <property type="entry name" value="LRRNT_2"/>
    <property type="match status" value="1"/>
</dbReference>
<keyword evidence="8" id="KW-0808">Transferase</keyword>
<dbReference type="InterPro" id="IPR000719">
    <property type="entry name" value="Prot_kinase_dom"/>
</dbReference>
<dbReference type="InterPro" id="IPR032675">
    <property type="entry name" value="LRR_dom_sf"/>
</dbReference>
<keyword evidence="13 25" id="KW-0418">Kinase</keyword>
<evidence type="ECO:0000259" key="24">
    <source>
        <dbReference type="PROSITE" id="PS50011"/>
    </source>
</evidence>
<evidence type="ECO:0000256" key="10">
    <source>
        <dbReference type="ARBA" id="ARBA00022729"/>
    </source>
</evidence>
<evidence type="ECO:0000256" key="4">
    <source>
        <dbReference type="ARBA" id="ARBA00012513"/>
    </source>
</evidence>
<comment type="caution">
    <text evidence="25">The sequence shown here is derived from an EMBL/GenBank/DDBJ whole genome shotgun (WGS) entry which is preliminary data.</text>
</comment>
<name>A0A0K9PN79_ZOSMR</name>
<evidence type="ECO:0000313" key="25">
    <source>
        <dbReference type="EMBL" id="KMZ70436.1"/>
    </source>
</evidence>
<dbReference type="Proteomes" id="UP000036987">
    <property type="component" value="Unassembled WGS sequence"/>
</dbReference>
<evidence type="ECO:0000256" key="18">
    <source>
        <dbReference type="ARBA" id="ARBA00023180"/>
    </source>
</evidence>
<proteinExistence type="inferred from homology"/>
<evidence type="ECO:0000313" key="26">
    <source>
        <dbReference type="Proteomes" id="UP000036987"/>
    </source>
</evidence>
<dbReference type="EMBL" id="LFYR01000728">
    <property type="protein sequence ID" value="KMZ70436.1"/>
    <property type="molecule type" value="Genomic_DNA"/>
</dbReference>
<comment type="similarity">
    <text evidence="2">Belongs to the protein kinase superfamily. Ser/Thr protein kinase family.</text>
</comment>
<dbReference type="PROSITE" id="PS50011">
    <property type="entry name" value="PROTEIN_KINASE_DOM"/>
    <property type="match status" value="1"/>
</dbReference>
<protein>
    <recommendedName>
        <fullName evidence="4">non-specific serine/threonine protein kinase</fullName>
        <ecNumber evidence="4">2.7.11.1</ecNumber>
    </recommendedName>
</protein>
<dbReference type="SMART" id="SM00365">
    <property type="entry name" value="LRR_SD22"/>
    <property type="match status" value="6"/>
</dbReference>
<evidence type="ECO:0000256" key="11">
    <source>
        <dbReference type="ARBA" id="ARBA00022737"/>
    </source>
</evidence>
<feature type="transmembrane region" description="Helical" evidence="22">
    <location>
        <begin position="659"/>
        <end position="682"/>
    </location>
</feature>
<dbReference type="GO" id="GO:0005524">
    <property type="term" value="F:ATP binding"/>
    <property type="evidence" value="ECO:0007669"/>
    <property type="project" value="UniProtKB-UniRule"/>
</dbReference>
<dbReference type="SUPFAM" id="SSF52058">
    <property type="entry name" value="L domain-like"/>
    <property type="match status" value="1"/>
</dbReference>
<dbReference type="SUPFAM" id="SSF56112">
    <property type="entry name" value="Protein kinase-like (PK-like)"/>
    <property type="match status" value="1"/>
</dbReference>
<evidence type="ECO:0000256" key="19">
    <source>
        <dbReference type="ARBA" id="ARBA00047899"/>
    </source>
</evidence>
<dbReference type="InterPro" id="IPR003591">
    <property type="entry name" value="Leu-rich_rpt_typical-subtyp"/>
</dbReference>
<dbReference type="PANTHER" id="PTHR48056:SF18">
    <property type="entry name" value="NON-SPECIFIC SERINE_THREONINE PROTEIN KINASE"/>
    <property type="match status" value="1"/>
</dbReference>
<dbReference type="PRINTS" id="PR00019">
    <property type="entry name" value="LEURICHRPT"/>
</dbReference>
<evidence type="ECO:0000256" key="12">
    <source>
        <dbReference type="ARBA" id="ARBA00022741"/>
    </source>
</evidence>
<dbReference type="GO" id="GO:0004674">
    <property type="term" value="F:protein serine/threonine kinase activity"/>
    <property type="evidence" value="ECO:0007669"/>
    <property type="project" value="UniProtKB-KW"/>
</dbReference>
<dbReference type="SMART" id="SM00369">
    <property type="entry name" value="LRR_TYP"/>
    <property type="match status" value="8"/>
</dbReference>
<dbReference type="EC" id="2.7.11.1" evidence="4"/>
<keyword evidence="26" id="KW-1185">Reference proteome</keyword>
<dbReference type="AlphaFoldDB" id="A0A0K9PN79"/>
<evidence type="ECO:0000256" key="2">
    <source>
        <dbReference type="ARBA" id="ARBA00008684"/>
    </source>
</evidence>
<keyword evidence="14 21" id="KW-0067">ATP-binding</keyword>
<keyword evidence="9 22" id="KW-0812">Transmembrane</keyword>
<dbReference type="OrthoDB" id="676979at2759"/>
<gene>
    <name evidence="25" type="ORF">ZOSMA_19G00180</name>
</gene>
<keyword evidence="10 23" id="KW-0732">Signal</keyword>
<comment type="catalytic activity">
    <reaction evidence="20">
        <text>L-seryl-[protein] + ATP = O-phospho-L-seryl-[protein] + ADP + H(+)</text>
        <dbReference type="Rhea" id="RHEA:17989"/>
        <dbReference type="Rhea" id="RHEA-COMP:9863"/>
        <dbReference type="Rhea" id="RHEA-COMP:11604"/>
        <dbReference type="ChEBI" id="CHEBI:15378"/>
        <dbReference type="ChEBI" id="CHEBI:29999"/>
        <dbReference type="ChEBI" id="CHEBI:30616"/>
        <dbReference type="ChEBI" id="CHEBI:83421"/>
        <dbReference type="ChEBI" id="CHEBI:456216"/>
        <dbReference type="EC" id="2.7.11.1"/>
    </reaction>
</comment>
<dbReference type="FunFam" id="3.80.10.10:FF:000299">
    <property type="entry name" value="Piriformospora indica-insensitive protein 2"/>
    <property type="match status" value="1"/>
</dbReference>
<keyword evidence="7" id="KW-0433">Leucine-rich repeat</keyword>
<dbReference type="FunFam" id="3.80.10.10:FF:000129">
    <property type="entry name" value="Leucine-rich repeat receptor-like kinase"/>
    <property type="match status" value="1"/>
</dbReference>
<evidence type="ECO:0000256" key="16">
    <source>
        <dbReference type="ARBA" id="ARBA00023136"/>
    </source>
</evidence>
<evidence type="ECO:0000256" key="15">
    <source>
        <dbReference type="ARBA" id="ARBA00022989"/>
    </source>
</evidence>
<evidence type="ECO:0000256" key="17">
    <source>
        <dbReference type="ARBA" id="ARBA00023170"/>
    </source>
</evidence>
<dbReference type="GO" id="GO:0005886">
    <property type="term" value="C:plasma membrane"/>
    <property type="evidence" value="ECO:0007669"/>
    <property type="project" value="UniProtKB-SubCell"/>
</dbReference>
<dbReference type="SUPFAM" id="SSF52047">
    <property type="entry name" value="RNI-like"/>
    <property type="match status" value="1"/>
</dbReference>
<feature type="domain" description="Protein kinase" evidence="24">
    <location>
        <begin position="741"/>
        <end position="1017"/>
    </location>
</feature>
<comment type="subcellular location">
    <subcellularLocation>
        <location evidence="1">Cell membrane</location>
        <topology evidence="1">Single-pass membrane protein</topology>
    </subcellularLocation>
</comment>
<dbReference type="Pfam" id="PF13855">
    <property type="entry name" value="LRR_8"/>
    <property type="match status" value="2"/>
</dbReference>
<dbReference type="InterPro" id="IPR017441">
    <property type="entry name" value="Protein_kinase_ATP_BS"/>
</dbReference>
<feature type="binding site" evidence="21">
    <location>
        <position position="769"/>
    </location>
    <ligand>
        <name>ATP</name>
        <dbReference type="ChEBI" id="CHEBI:30616"/>
    </ligand>
</feature>
<dbReference type="OMA" id="QITRIMV"/>
<keyword evidence="5" id="KW-1003">Cell membrane</keyword>
<comment type="catalytic activity">
    <reaction evidence="19">
        <text>L-threonyl-[protein] + ATP = O-phospho-L-threonyl-[protein] + ADP + H(+)</text>
        <dbReference type="Rhea" id="RHEA:46608"/>
        <dbReference type="Rhea" id="RHEA-COMP:11060"/>
        <dbReference type="Rhea" id="RHEA-COMP:11605"/>
        <dbReference type="ChEBI" id="CHEBI:15378"/>
        <dbReference type="ChEBI" id="CHEBI:30013"/>
        <dbReference type="ChEBI" id="CHEBI:30616"/>
        <dbReference type="ChEBI" id="CHEBI:61977"/>
        <dbReference type="ChEBI" id="CHEBI:456216"/>
        <dbReference type="EC" id="2.7.11.1"/>
    </reaction>
</comment>
<accession>A0A0K9PN79</accession>
<evidence type="ECO:0000256" key="8">
    <source>
        <dbReference type="ARBA" id="ARBA00022679"/>
    </source>
</evidence>
<dbReference type="Gene3D" id="3.80.10.10">
    <property type="entry name" value="Ribonuclease Inhibitor"/>
    <property type="match status" value="3"/>
</dbReference>
<dbReference type="Gene3D" id="1.10.510.10">
    <property type="entry name" value="Transferase(Phosphotransferase) domain 1"/>
    <property type="match status" value="1"/>
</dbReference>
<feature type="signal peptide" evidence="23">
    <location>
        <begin position="1"/>
        <end position="23"/>
    </location>
</feature>
<evidence type="ECO:0000256" key="6">
    <source>
        <dbReference type="ARBA" id="ARBA00022527"/>
    </source>
</evidence>
<evidence type="ECO:0000256" key="7">
    <source>
        <dbReference type="ARBA" id="ARBA00022614"/>
    </source>
</evidence>
<comment type="similarity">
    <text evidence="3">Belongs to the RLP family.</text>
</comment>
<dbReference type="PROSITE" id="PS00108">
    <property type="entry name" value="PROTEIN_KINASE_ST"/>
    <property type="match status" value="1"/>
</dbReference>
<dbReference type="InterPro" id="IPR011009">
    <property type="entry name" value="Kinase-like_dom_sf"/>
</dbReference>
<keyword evidence="11" id="KW-0677">Repeat</keyword>
<dbReference type="PANTHER" id="PTHR48056">
    <property type="entry name" value="LRR RECEPTOR-LIKE SERINE/THREONINE-PROTEIN KINASE-RELATED"/>
    <property type="match status" value="1"/>
</dbReference>
<dbReference type="Gene3D" id="3.30.200.20">
    <property type="entry name" value="Phosphorylase Kinase, domain 1"/>
    <property type="match status" value="1"/>
</dbReference>
<evidence type="ECO:0000256" key="9">
    <source>
        <dbReference type="ARBA" id="ARBA00022692"/>
    </source>
</evidence>
<dbReference type="STRING" id="29655.A0A0K9PN79"/>
<dbReference type="InterPro" id="IPR008271">
    <property type="entry name" value="Ser/Thr_kinase_AS"/>
</dbReference>
<dbReference type="InterPro" id="IPR001611">
    <property type="entry name" value="Leu-rich_rpt"/>
</dbReference>
<keyword evidence="6" id="KW-0723">Serine/threonine-protein kinase</keyword>
<evidence type="ECO:0000256" key="22">
    <source>
        <dbReference type="SAM" id="Phobius"/>
    </source>
</evidence>
<keyword evidence="15 22" id="KW-1133">Transmembrane helix</keyword>
<dbReference type="FunFam" id="3.80.10.10:FF:000213">
    <property type="entry name" value="Tyrosine-sulfated glycopeptide receptor 1"/>
    <property type="match status" value="1"/>
</dbReference>
<reference evidence="26" key="1">
    <citation type="journal article" date="2016" name="Nature">
        <title>The genome of the seagrass Zostera marina reveals angiosperm adaptation to the sea.</title>
        <authorList>
            <person name="Olsen J.L."/>
            <person name="Rouze P."/>
            <person name="Verhelst B."/>
            <person name="Lin Y.-C."/>
            <person name="Bayer T."/>
            <person name="Collen J."/>
            <person name="Dattolo E."/>
            <person name="De Paoli E."/>
            <person name="Dittami S."/>
            <person name="Maumus F."/>
            <person name="Michel G."/>
            <person name="Kersting A."/>
            <person name="Lauritano C."/>
            <person name="Lohaus R."/>
            <person name="Toepel M."/>
            <person name="Tonon T."/>
            <person name="Vanneste K."/>
            <person name="Amirebrahimi M."/>
            <person name="Brakel J."/>
            <person name="Bostroem C."/>
            <person name="Chovatia M."/>
            <person name="Grimwood J."/>
            <person name="Jenkins J.W."/>
            <person name="Jueterbock A."/>
            <person name="Mraz A."/>
            <person name="Stam W.T."/>
            <person name="Tice H."/>
            <person name="Bornberg-Bauer E."/>
            <person name="Green P.J."/>
            <person name="Pearson G.A."/>
            <person name="Procaccini G."/>
            <person name="Duarte C.M."/>
            <person name="Schmutz J."/>
            <person name="Reusch T.B.H."/>
            <person name="Van de Peer Y."/>
        </authorList>
    </citation>
    <scope>NUCLEOTIDE SEQUENCE [LARGE SCALE GENOMIC DNA]</scope>
    <source>
        <strain evidence="26">cv. Finnish</strain>
    </source>
</reference>
<dbReference type="InterPro" id="IPR050647">
    <property type="entry name" value="Plant_LRR-RLKs"/>
</dbReference>
<keyword evidence="17 25" id="KW-0675">Receptor</keyword>
<dbReference type="Pfam" id="PF00069">
    <property type="entry name" value="Pkinase"/>
    <property type="match status" value="1"/>
</dbReference>
<dbReference type="SMART" id="SM00220">
    <property type="entry name" value="S_TKc"/>
    <property type="match status" value="1"/>
</dbReference>
<keyword evidence="18" id="KW-0325">Glycoprotein</keyword>
<organism evidence="25 26">
    <name type="scientific">Zostera marina</name>
    <name type="common">Eelgrass</name>
    <dbReference type="NCBI Taxonomy" id="29655"/>
    <lineage>
        <taxon>Eukaryota</taxon>
        <taxon>Viridiplantae</taxon>
        <taxon>Streptophyta</taxon>
        <taxon>Embryophyta</taxon>
        <taxon>Tracheophyta</taxon>
        <taxon>Spermatophyta</taxon>
        <taxon>Magnoliopsida</taxon>
        <taxon>Liliopsida</taxon>
        <taxon>Zosteraceae</taxon>
        <taxon>Zostera</taxon>
    </lineage>
</organism>
<evidence type="ECO:0000256" key="5">
    <source>
        <dbReference type="ARBA" id="ARBA00022475"/>
    </source>
</evidence>
<dbReference type="FunFam" id="1.10.510.10:FF:000309">
    <property type="entry name" value="Leucine-rich repeat receptor-like protein kinase"/>
    <property type="match status" value="1"/>
</dbReference>
<keyword evidence="12 21" id="KW-0547">Nucleotide-binding</keyword>
<evidence type="ECO:0000256" key="21">
    <source>
        <dbReference type="PROSITE-ProRule" id="PRU10141"/>
    </source>
</evidence>
<evidence type="ECO:0000256" key="3">
    <source>
        <dbReference type="ARBA" id="ARBA00009592"/>
    </source>
</evidence>
<dbReference type="Pfam" id="PF00560">
    <property type="entry name" value="LRR_1"/>
    <property type="match status" value="4"/>
</dbReference>
<dbReference type="PROSITE" id="PS51450">
    <property type="entry name" value="LRR"/>
    <property type="match status" value="2"/>
</dbReference>
<evidence type="ECO:0000256" key="13">
    <source>
        <dbReference type="ARBA" id="ARBA00022777"/>
    </source>
</evidence>
<dbReference type="PROSITE" id="PS00107">
    <property type="entry name" value="PROTEIN_KINASE_ATP"/>
    <property type="match status" value="1"/>
</dbReference>
<feature type="chain" id="PRO_5005528067" description="non-specific serine/threonine protein kinase" evidence="23">
    <location>
        <begin position="24"/>
        <end position="1017"/>
    </location>
</feature>
<evidence type="ECO:0000256" key="14">
    <source>
        <dbReference type="ARBA" id="ARBA00022840"/>
    </source>
</evidence>
<evidence type="ECO:0000256" key="1">
    <source>
        <dbReference type="ARBA" id="ARBA00004162"/>
    </source>
</evidence>
<dbReference type="InterPro" id="IPR013210">
    <property type="entry name" value="LRR_N_plant-typ"/>
</dbReference>
<evidence type="ECO:0000256" key="20">
    <source>
        <dbReference type="ARBA" id="ARBA00048679"/>
    </source>
</evidence>
<sequence>MGKRRRSCSRFIFMLLLITGLHAAFSQQETCNSKDLKALQGFETGLNYPVGIRRLNWNSSVNCCSWFGVSCDSSGSVIRLELRGNGLNGSISDSLLDLVNIRVLDLSNNSLSGVFPKELLIRLKNLDVLDLSLNCLSGAFPMSSDLRSIQKFNISFNSFNGTHPVLAGSINLTNFDVSYNEFEGVVDAKNVCVSSPEVIELHFAGNSLSGNLPRGFGNCRQLKVLSLCSNNISGGLPTDLFRLSSLTDLYVQENSLTGTLDRSIGDLSNLKVLDISGNRLSGSIPDIFDNLTKLESLVASSNLLNGSLPRSFSKLSAIRRLELGSNQLTGFIPDDLSACVELKTLNLDTNNFSGQIPESFVQLTSLSILYISANSFSNLSSALRILQHCPNLTSVNMTTNFFQETLPVIEKVEGFLNLSVLIIARSSLSGTVPDWLGQCRNLRFVDLSWNRLDGNIPSWFGKLDFLFYLDISNNSFFGEIPVGLAEIKILGGNNTTMDFDPVIDIPSLEKKDNDGAMQLNHLYSFRPSLLLNHNNLNGEISPKFCKLVRLHTLDLSHNNLRGSISAEFSKMNDLEILDLSHNNLTGIIPESLYNLSFLSCFNVAYNNLSGTVPTGGQFSTFPDLCFAGNPLLCRNDNSSTEPCGHKTYKSVTRRNHTHLIIGTVLGITMIGMSSSIVAMYLIKRKSCSGRVEVTENAVAAADSEQISGEEWNSQPIVWFQNRNGIGKGITLDDISKATNDFDQSNIIGCGGFGLVYKAIFPDGQVTAIKRLSGNFDQIDREFQAEIEALSRAEHPNLVILHGHCRIGSMRILIYPYMENGSLDFWLHEKEDGCSSLSWNRRLRIAQGTCKGLEYLHLSCEPHIIHRDVKSSNILLDGNLNPHLADFGLARLIQPNDTHVTTDLVGTLGYIPPEYGLASIATLKGDIYSFGVVLLELLTGRRPVDVNQTVIKVDLLSWVLLMKTQNRVPEIFDTYITTSQENHDQQAKRVLEIALLCLDQNPKNRPQIQQLVSWLHEV</sequence>
<keyword evidence="16 22" id="KW-0472">Membrane</keyword>
<evidence type="ECO:0000256" key="23">
    <source>
        <dbReference type="SAM" id="SignalP"/>
    </source>
</evidence>